<dbReference type="EMBL" id="CP050266">
    <property type="protein sequence ID" value="QIR05387.1"/>
    <property type="molecule type" value="Genomic_DNA"/>
</dbReference>
<evidence type="ECO:0000313" key="1">
    <source>
        <dbReference type="EMBL" id="QIR05387.1"/>
    </source>
</evidence>
<protein>
    <submittedName>
        <fullName evidence="1">DUF3293 domain-containing protein</fullName>
    </submittedName>
</protein>
<evidence type="ECO:0000313" key="2">
    <source>
        <dbReference type="Proteomes" id="UP000501408"/>
    </source>
</evidence>
<sequence length="143" mass="16139">MCDQNNASDLWKTYQQIAFRAPQAPSVRSFAILTAFNPRSQPLSEKENQLRNRQLVDEMEKAGIRYWAMNGGAPDGSWFEPGFAVALTQDEAIALAKTWQQNAIYWVEDDTLWLLPALMTDFTPQSLGVTFSSLLELTDSSMD</sequence>
<dbReference type="Pfam" id="PF11697">
    <property type="entry name" value="DUF3293"/>
    <property type="match status" value="1"/>
</dbReference>
<proteinExistence type="predicted"/>
<dbReference type="InterPro" id="IPR021710">
    <property type="entry name" value="DUF3293"/>
</dbReference>
<organism evidence="1 2">
    <name type="scientific">Salinivibrio costicola</name>
    <name type="common">Vibrio costicola</name>
    <dbReference type="NCBI Taxonomy" id="51367"/>
    <lineage>
        <taxon>Bacteria</taxon>
        <taxon>Pseudomonadati</taxon>
        <taxon>Pseudomonadota</taxon>
        <taxon>Gammaproteobacteria</taxon>
        <taxon>Vibrionales</taxon>
        <taxon>Vibrionaceae</taxon>
        <taxon>Salinivibrio</taxon>
    </lineage>
</organism>
<gene>
    <name evidence="1" type="ORF">HBA18_02730</name>
</gene>
<accession>A0ABX6K2G5</accession>
<reference evidence="1 2" key="1">
    <citation type="submission" date="2020-03" db="EMBL/GenBank/DDBJ databases">
        <title>Genome mining reveals the biosynthetic pathways of PHA and ectoines of the halophilic strain Salinivibrio costicola M318 isolated from fermented shrimp paste.</title>
        <authorList>
            <person name="Doan T.V."/>
            <person name="Tran L.T."/>
            <person name="Trieu T.A."/>
            <person name="Nguyen Q.V."/>
            <person name="Quach T.N."/>
            <person name="Phi T.Q."/>
            <person name="Kumar S."/>
        </authorList>
    </citation>
    <scope>NUCLEOTIDE SEQUENCE [LARGE SCALE GENOMIC DNA]</scope>
    <source>
        <strain evidence="1 2">M318</strain>
    </source>
</reference>
<name>A0ABX6K2G5_SALCS</name>
<dbReference type="Proteomes" id="UP000501408">
    <property type="component" value="Chromosome 1"/>
</dbReference>
<dbReference type="RefSeq" id="WP_167314006.1">
    <property type="nucleotide sequence ID" value="NZ_CP050266.1"/>
</dbReference>
<keyword evidence="2" id="KW-1185">Reference proteome</keyword>